<feature type="compositionally biased region" description="Basic and acidic residues" evidence="1">
    <location>
        <begin position="60"/>
        <end position="69"/>
    </location>
</feature>
<feature type="region of interest" description="Disordered" evidence="1">
    <location>
        <begin position="48"/>
        <end position="69"/>
    </location>
</feature>
<dbReference type="EMBL" id="CP017105">
    <property type="protein sequence ID" value="APO70997.1"/>
    <property type="molecule type" value="Genomic_DNA"/>
</dbReference>
<organism evidence="2 3">
    <name type="scientific">Rhizobium gallicum</name>
    <dbReference type="NCBI Taxonomy" id="56730"/>
    <lineage>
        <taxon>Bacteria</taxon>
        <taxon>Pseudomonadati</taxon>
        <taxon>Pseudomonadota</taxon>
        <taxon>Alphaproteobacteria</taxon>
        <taxon>Hyphomicrobiales</taxon>
        <taxon>Rhizobiaceae</taxon>
        <taxon>Rhizobium/Agrobacterium group</taxon>
        <taxon>Rhizobium</taxon>
    </lineage>
</organism>
<proteinExistence type="predicted"/>
<evidence type="ECO:0000313" key="3">
    <source>
        <dbReference type="Proteomes" id="UP000184749"/>
    </source>
</evidence>
<dbReference type="Proteomes" id="UP000184749">
    <property type="component" value="Plasmid pRgalIE4872d"/>
</dbReference>
<accession>A0A1L5NSW9</accession>
<protein>
    <submittedName>
        <fullName evidence="2">Uncharacterized protein</fullName>
    </submittedName>
</protein>
<name>A0A1L5NSW9_9HYPH</name>
<gene>
    <name evidence="2" type="ORF">IE4872_PD00465</name>
</gene>
<evidence type="ECO:0000256" key="1">
    <source>
        <dbReference type="SAM" id="MobiDB-lite"/>
    </source>
</evidence>
<dbReference type="AlphaFoldDB" id="A0A1L5NSW9"/>
<sequence>MTSNQARSSFGDFARAANDPSRLRVCKTGFLIVENLLRVDRRGVGSIETQDPNSAVDLPVPDRMHVQWR</sequence>
<evidence type="ECO:0000313" key="2">
    <source>
        <dbReference type="EMBL" id="APO70997.1"/>
    </source>
</evidence>
<geneLocation type="plasmid" evidence="3">
    <name>prgalie4872d</name>
</geneLocation>
<dbReference type="RefSeq" id="WP_074071403.1">
    <property type="nucleotide sequence ID" value="NZ_CP017105.1"/>
</dbReference>
<reference evidence="2 3" key="1">
    <citation type="submission" date="2016-09" db="EMBL/GenBank/DDBJ databases">
        <title>The complete genome sequences of Rhizobium gallicum, symbiovars gallicum and phaseoli, symbionts associated to common bean (Phaseolus vulgaris).</title>
        <authorList>
            <person name="Bustos P."/>
            <person name="Santamaria R.I."/>
            <person name="Perez-Carrascal O.M."/>
            <person name="Juarez S."/>
            <person name="Lozano L."/>
            <person name="Martinez-Flores I."/>
            <person name="Martinez-Romero E."/>
            <person name="Cevallos M."/>
            <person name="Romero D."/>
            <person name="Davila G."/>
            <person name="Gonzalez V."/>
        </authorList>
    </citation>
    <scope>NUCLEOTIDE SEQUENCE [LARGE SCALE GENOMIC DNA]</scope>
    <source>
        <strain evidence="2 3">IE4872</strain>
        <plasmid evidence="3">prgalie4872d</plasmid>
    </source>
</reference>
<keyword evidence="2" id="KW-0614">Plasmid</keyword>